<dbReference type="Proteomes" id="UP000254712">
    <property type="component" value="Unassembled WGS sequence"/>
</dbReference>
<evidence type="ECO:0000313" key="3">
    <source>
        <dbReference type="EMBL" id="SUH39068.1"/>
    </source>
</evidence>
<dbReference type="PANTHER" id="PTHR34611:SF2">
    <property type="entry name" value="INACTIVE RECOMBINATION-PROMOTING NUCLEASE-LIKE PROTEIN RPNE-RELATED"/>
    <property type="match status" value="1"/>
</dbReference>
<sequence length="390" mass="43839">MSLENAPDEVKLAVDLIMLLEENRLPARTVLRALEIVMRDYENKVKKYGRRLANRSNCPWFVLVVADKVVATVRQQGTGHGTSTHHAARCGISTNADAKRGRPRLSGSPHARNFLAICDLDSLKLESGSFVEDNLRSRYSDIRYSLHTQHGPGYVYALIEHQSKSDRLMAFRLMRYAIAAMQRHLDAGHDTLPLVVPILFYHGPESPWPYSLNWHNMFVKPDMAKALYSHEFALVDLTTMPDNQLLQHRRIAMLELLQKHIRQRDLSELLDPLITLLTQDYLTDAQLSVLINYMLKAGNAAEPGALIRQLAQGAPQYKEQLMTIAEWLEEKGRTEGLQKGLQKGLEQGLAQGREAEARAIARKMLANGLEPGLIASVTGITPEELSTLSH</sequence>
<dbReference type="NCBIfam" id="TIGR01784">
    <property type="entry name" value="T_den_put_tspse"/>
    <property type="match status" value="1"/>
</dbReference>
<dbReference type="AlphaFoldDB" id="A0A379WZK5"/>
<proteinExistence type="inferred from homology"/>
<dbReference type="InterPro" id="IPR019630">
    <property type="entry name" value="DUF2496_YbaM-rel"/>
</dbReference>
<dbReference type="GO" id="GO:1990238">
    <property type="term" value="F:double-stranded DNA endonuclease activity"/>
    <property type="evidence" value="ECO:0007669"/>
    <property type="project" value="TreeGrafter"/>
</dbReference>
<dbReference type="InterPro" id="IPR051699">
    <property type="entry name" value="Rpn/YhgA-like_nuclease"/>
</dbReference>
<dbReference type="GO" id="GO:0006310">
    <property type="term" value="P:DNA recombination"/>
    <property type="evidence" value="ECO:0007669"/>
    <property type="project" value="TreeGrafter"/>
</dbReference>
<evidence type="ECO:0000259" key="2">
    <source>
        <dbReference type="Pfam" id="PF04754"/>
    </source>
</evidence>
<dbReference type="PANTHER" id="PTHR34611">
    <property type="match status" value="1"/>
</dbReference>
<evidence type="ECO:0000256" key="1">
    <source>
        <dbReference type="ARBA" id="ARBA00009787"/>
    </source>
</evidence>
<dbReference type="Pfam" id="PF04754">
    <property type="entry name" value="Transposase_31"/>
    <property type="match status" value="1"/>
</dbReference>
<feature type="domain" description="Transposase (putative) YhgA-like" evidence="2">
    <location>
        <begin position="113"/>
        <end position="287"/>
    </location>
</feature>
<gene>
    <name evidence="3" type="ORF">NCTC8261_05417</name>
</gene>
<protein>
    <submittedName>
        <fullName evidence="3">ISNCY transposase</fullName>
    </submittedName>
</protein>
<organism evidence="3 4">
    <name type="scientific">Salmonella enterica I</name>
    <dbReference type="NCBI Taxonomy" id="59201"/>
    <lineage>
        <taxon>Bacteria</taxon>
        <taxon>Pseudomonadati</taxon>
        <taxon>Pseudomonadota</taxon>
        <taxon>Gammaproteobacteria</taxon>
        <taxon>Enterobacterales</taxon>
        <taxon>Enterobacteriaceae</taxon>
        <taxon>Salmonella</taxon>
    </lineage>
</organism>
<comment type="similarity">
    <text evidence="1">Belongs to the Rpn/YhgA-like nuclease family.</text>
</comment>
<dbReference type="InterPro" id="IPR006842">
    <property type="entry name" value="Transposase_31"/>
</dbReference>
<evidence type="ECO:0000313" key="4">
    <source>
        <dbReference type="Proteomes" id="UP000254712"/>
    </source>
</evidence>
<dbReference type="EMBL" id="UGXT01000002">
    <property type="protein sequence ID" value="SUH39068.1"/>
    <property type="molecule type" value="Genomic_DNA"/>
</dbReference>
<dbReference type="NCBIfam" id="NF008266">
    <property type="entry name" value="PRK11038.1"/>
    <property type="match status" value="1"/>
</dbReference>
<accession>A0A379WZK5</accession>
<dbReference type="InterPro" id="IPR010106">
    <property type="entry name" value="RpnA"/>
</dbReference>
<reference evidence="3 4" key="1">
    <citation type="submission" date="2018-06" db="EMBL/GenBank/DDBJ databases">
        <authorList>
            <consortium name="Pathogen Informatics"/>
            <person name="Doyle S."/>
        </authorList>
    </citation>
    <scope>NUCLEOTIDE SEQUENCE [LARGE SCALE GENOMIC DNA]</scope>
    <source>
        <strain evidence="3 4">NCTC8261</strain>
    </source>
</reference>
<dbReference type="Pfam" id="PF10689">
    <property type="entry name" value="DUF2496"/>
    <property type="match status" value="1"/>
</dbReference>
<name>A0A379WZK5_SALET</name>